<reference evidence="3" key="1">
    <citation type="submission" date="2022-06" db="EMBL/GenBank/DDBJ databases">
        <authorList>
            <person name="Andreotti S."/>
            <person name="Wyler E."/>
        </authorList>
    </citation>
    <scope>NUCLEOTIDE SEQUENCE</scope>
</reference>
<dbReference type="InterPro" id="IPR036444">
    <property type="entry name" value="PLipase_A2_dom_sf"/>
</dbReference>
<dbReference type="Gene3D" id="1.20.90.10">
    <property type="entry name" value="Phospholipase A2 domain"/>
    <property type="match status" value="1"/>
</dbReference>
<organism evidence="3 4">
    <name type="scientific">Phodopus roborovskii</name>
    <name type="common">Roborovski's desert hamster</name>
    <name type="synonym">Cricetulus roborovskii</name>
    <dbReference type="NCBI Taxonomy" id="109678"/>
    <lineage>
        <taxon>Eukaryota</taxon>
        <taxon>Metazoa</taxon>
        <taxon>Chordata</taxon>
        <taxon>Craniata</taxon>
        <taxon>Vertebrata</taxon>
        <taxon>Euteleostomi</taxon>
        <taxon>Mammalia</taxon>
        <taxon>Eutheria</taxon>
        <taxon>Euarchontoglires</taxon>
        <taxon>Glires</taxon>
        <taxon>Rodentia</taxon>
        <taxon>Myomorpha</taxon>
        <taxon>Muroidea</taxon>
        <taxon>Cricetidae</taxon>
        <taxon>Cricetinae</taxon>
        <taxon>Phodopus</taxon>
    </lineage>
</organism>
<comment type="caution">
    <text evidence="3">The sequence shown here is derived from an EMBL/GenBank/DDBJ whole genome shotgun (WGS) entry which is preliminary data.</text>
</comment>
<dbReference type="GO" id="GO:0050482">
    <property type="term" value="P:arachidonate secretion"/>
    <property type="evidence" value="ECO:0007669"/>
    <property type="project" value="InterPro"/>
</dbReference>
<gene>
    <name evidence="3" type="primary">Pla2g2c</name>
    <name evidence="3" type="ORF">PHOROB_LOCUS17141</name>
</gene>
<evidence type="ECO:0000313" key="4">
    <source>
        <dbReference type="Proteomes" id="UP001152836"/>
    </source>
</evidence>
<comment type="similarity">
    <text evidence="1">Belongs to the phospholipase A2 family.</text>
</comment>
<dbReference type="Pfam" id="PF00068">
    <property type="entry name" value="Phospholip_A2_1"/>
    <property type="match status" value="1"/>
</dbReference>
<dbReference type="AlphaFoldDB" id="A0AAV0ACL2"/>
<dbReference type="Proteomes" id="UP001152836">
    <property type="component" value="Unassembled WGS sequence"/>
</dbReference>
<dbReference type="GO" id="GO:0006644">
    <property type="term" value="P:phospholipid metabolic process"/>
    <property type="evidence" value="ECO:0007669"/>
    <property type="project" value="InterPro"/>
</dbReference>
<dbReference type="EMBL" id="CALSGD010001629">
    <property type="protein sequence ID" value="CAH7440614.1"/>
    <property type="molecule type" value="Genomic_DNA"/>
</dbReference>
<dbReference type="SMART" id="SM00085">
    <property type="entry name" value="PA2c"/>
    <property type="match status" value="1"/>
</dbReference>
<evidence type="ECO:0000313" key="3">
    <source>
        <dbReference type="EMBL" id="CAH7440614.1"/>
    </source>
</evidence>
<dbReference type="GO" id="GO:0004623">
    <property type="term" value="F:phospholipase A2 activity"/>
    <property type="evidence" value="ECO:0007669"/>
    <property type="project" value="InterPro"/>
</dbReference>
<protein>
    <submittedName>
        <fullName evidence="3">Pla2g2c protein</fullName>
    </submittedName>
</protein>
<evidence type="ECO:0000256" key="1">
    <source>
        <dbReference type="RuleBase" id="RU003654"/>
    </source>
</evidence>
<accession>A0AAV0ACL2</accession>
<dbReference type="InterPro" id="IPR016090">
    <property type="entry name" value="PLA2-like_dom"/>
</dbReference>
<proteinExistence type="inferred from homology"/>
<sequence length="113" mass="13015">MGLCIRITSTLSSFRQFQRMVKHITGRSAFFSNYRYGCYCGLGDRGIPVGTTDRWRRECEKAKGCGCEEEWVCVEGQLRPVCALLQGEPNIYEKAFEQVFLSRPHCGRHKLRC</sequence>
<dbReference type="SUPFAM" id="SSF48619">
    <property type="entry name" value="Phospholipase A2, PLA2"/>
    <property type="match status" value="1"/>
</dbReference>
<keyword evidence="4" id="KW-1185">Reference proteome</keyword>
<name>A0AAV0ACL2_PHORO</name>
<feature type="domain" description="Phospholipase A2-like central" evidence="2">
    <location>
        <begin position="13"/>
        <end position="106"/>
    </location>
</feature>
<evidence type="ECO:0000259" key="2">
    <source>
        <dbReference type="SMART" id="SM00085"/>
    </source>
</evidence>